<evidence type="ECO:0000313" key="3">
    <source>
        <dbReference type="EMBL" id="CAG9321941.1"/>
    </source>
</evidence>
<dbReference type="Proteomes" id="UP001162131">
    <property type="component" value="Unassembled WGS sequence"/>
</dbReference>
<dbReference type="PANTHER" id="PTHR12375">
    <property type="entry name" value="RNA-BINDING PROTEIN LUC7-RELATED"/>
    <property type="match status" value="1"/>
</dbReference>
<keyword evidence="4" id="KW-1185">Reference proteome</keyword>
<organism evidence="3 4">
    <name type="scientific">Blepharisma stoltei</name>
    <dbReference type="NCBI Taxonomy" id="1481888"/>
    <lineage>
        <taxon>Eukaryota</taxon>
        <taxon>Sar</taxon>
        <taxon>Alveolata</taxon>
        <taxon>Ciliophora</taxon>
        <taxon>Postciliodesmatophora</taxon>
        <taxon>Heterotrichea</taxon>
        <taxon>Heterotrichida</taxon>
        <taxon>Blepharismidae</taxon>
        <taxon>Blepharisma</taxon>
    </lineage>
</organism>
<dbReference type="GO" id="GO:0003729">
    <property type="term" value="F:mRNA binding"/>
    <property type="evidence" value="ECO:0007669"/>
    <property type="project" value="InterPro"/>
</dbReference>
<evidence type="ECO:0000256" key="1">
    <source>
        <dbReference type="ARBA" id="ARBA00005655"/>
    </source>
</evidence>
<protein>
    <recommendedName>
        <fullName evidence="5">Luc7-like protein 3</fullName>
    </recommendedName>
</protein>
<evidence type="ECO:0000313" key="4">
    <source>
        <dbReference type="Proteomes" id="UP001162131"/>
    </source>
</evidence>
<sequence length="269" mass="32302">MVEEFRRELDEMFGKDRDLPRSERLKKRDHFDDNDVCKYFLVAFCPHELFINTRNDIGRCKKRHDSFFKQQYQNDPNRLYYQKKYEQELLALLEQLVASVDARIRRSLARIEAPLPDVESSMENQDKKNSLNALIDRRMREAEQLAEAGRVNESEQLIKEIEQLKEQKDDQEAMICEICGAMQSATDTERRQVSHLEGKQHKGFAAIRKCIEELRGHKDLYRHIDLSKPPQKPNQDKERNEERKNKDENRYYERDNYNRQRARHRSKSK</sequence>
<dbReference type="InterPro" id="IPR004882">
    <property type="entry name" value="Luc7-rel"/>
</dbReference>
<evidence type="ECO:0008006" key="5">
    <source>
        <dbReference type="Google" id="ProtNLM"/>
    </source>
</evidence>
<accession>A0AAU9J9M4</accession>
<dbReference type="GO" id="GO:0005685">
    <property type="term" value="C:U1 snRNP"/>
    <property type="evidence" value="ECO:0007669"/>
    <property type="project" value="InterPro"/>
</dbReference>
<reference evidence="3" key="1">
    <citation type="submission" date="2021-09" db="EMBL/GenBank/DDBJ databases">
        <authorList>
            <consortium name="AG Swart"/>
            <person name="Singh M."/>
            <person name="Singh A."/>
            <person name="Seah K."/>
            <person name="Emmerich C."/>
        </authorList>
    </citation>
    <scope>NUCLEOTIDE SEQUENCE</scope>
    <source>
        <strain evidence="3">ATCC30299</strain>
    </source>
</reference>
<feature type="compositionally biased region" description="Basic and acidic residues" evidence="2">
    <location>
        <begin position="234"/>
        <end position="258"/>
    </location>
</feature>
<feature type="compositionally biased region" description="Basic residues" evidence="2">
    <location>
        <begin position="260"/>
        <end position="269"/>
    </location>
</feature>
<comment type="similarity">
    <text evidence="1">Belongs to the Luc7 family.</text>
</comment>
<dbReference type="GO" id="GO:0006376">
    <property type="term" value="P:mRNA splice site recognition"/>
    <property type="evidence" value="ECO:0007669"/>
    <property type="project" value="InterPro"/>
</dbReference>
<dbReference type="AlphaFoldDB" id="A0AAU9J9M4"/>
<feature type="region of interest" description="Disordered" evidence="2">
    <location>
        <begin position="221"/>
        <end position="269"/>
    </location>
</feature>
<name>A0AAU9J9M4_9CILI</name>
<gene>
    <name evidence="3" type="ORF">BSTOLATCC_MIC30327</name>
</gene>
<dbReference type="EMBL" id="CAJZBQ010000030">
    <property type="protein sequence ID" value="CAG9321941.1"/>
    <property type="molecule type" value="Genomic_DNA"/>
</dbReference>
<dbReference type="Pfam" id="PF03194">
    <property type="entry name" value="LUC7"/>
    <property type="match status" value="1"/>
</dbReference>
<evidence type="ECO:0000256" key="2">
    <source>
        <dbReference type="SAM" id="MobiDB-lite"/>
    </source>
</evidence>
<proteinExistence type="inferred from homology"/>
<comment type="caution">
    <text evidence="3">The sequence shown here is derived from an EMBL/GenBank/DDBJ whole genome shotgun (WGS) entry which is preliminary data.</text>
</comment>